<protein>
    <submittedName>
        <fullName evidence="2">Uncharacterized protein</fullName>
    </submittedName>
</protein>
<organism evidence="2 3">
    <name type="scientific">Ascochyta lentis</name>
    <dbReference type="NCBI Taxonomy" id="205686"/>
    <lineage>
        <taxon>Eukaryota</taxon>
        <taxon>Fungi</taxon>
        <taxon>Dikarya</taxon>
        <taxon>Ascomycota</taxon>
        <taxon>Pezizomycotina</taxon>
        <taxon>Dothideomycetes</taxon>
        <taxon>Pleosporomycetidae</taxon>
        <taxon>Pleosporales</taxon>
        <taxon>Pleosporineae</taxon>
        <taxon>Didymellaceae</taxon>
        <taxon>Ascochyta</taxon>
    </lineage>
</organism>
<feature type="compositionally biased region" description="Polar residues" evidence="1">
    <location>
        <begin position="47"/>
        <end position="57"/>
    </location>
</feature>
<evidence type="ECO:0000256" key="1">
    <source>
        <dbReference type="SAM" id="MobiDB-lite"/>
    </source>
</evidence>
<feature type="compositionally biased region" description="Basic and acidic residues" evidence="1">
    <location>
        <begin position="154"/>
        <end position="169"/>
    </location>
</feature>
<evidence type="ECO:0000313" key="2">
    <source>
        <dbReference type="EMBL" id="KAF9696365.1"/>
    </source>
</evidence>
<feature type="compositionally biased region" description="Basic residues" evidence="1">
    <location>
        <begin position="1"/>
        <end position="13"/>
    </location>
</feature>
<reference evidence="2" key="1">
    <citation type="submission" date="2018-12" db="EMBL/GenBank/DDBJ databases">
        <authorList>
            <person name="Syme R.A."/>
            <person name="Farfan-Caceres L."/>
            <person name="Lichtenzveig J."/>
        </authorList>
    </citation>
    <scope>NUCLEOTIDE SEQUENCE</scope>
    <source>
        <strain evidence="2">Al4</strain>
    </source>
</reference>
<gene>
    <name evidence="2" type="ORF">EKO04_005726</name>
</gene>
<comment type="caution">
    <text evidence="2">The sequence shown here is derived from an EMBL/GenBank/DDBJ whole genome shotgun (WGS) entry which is preliminary data.</text>
</comment>
<dbReference type="Proteomes" id="UP000651452">
    <property type="component" value="Unassembled WGS sequence"/>
</dbReference>
<feature type="compositionally biased region" description="Polar residues" evidence="1">
    <location>
        <begin position="101"/>
        <end position="113"/>
    </location>
</feature>
<feature type="compositionally biased region" description="Polar residues" evidence="1">
    <location>
        <begin position="73"/>
        <end position="84"/>
    </location>
</feature>
<dbReference type="OrthoDB" id="3799310at2759"/>
<feature type="region of interest" description="Disordered" evidence="1">
    <location>
        <begin position="1"/>
        <end position="169"/>
    </location>
</feature>
<evidence type="ECO:0000313" key="3">
    <source>
        <dbReference type="Proteomes" id="UP000651452"/>
    </source>
</evidence>
<feature type="compositionally biased region" description="Polar residues" evidence="1">
    <location>
        <begin position="131"/>
        <end position="149"/>
    </location>
</feature>
<dbReference type="EMBL" id="RZGK01000009">
    <property type="protein sequence ID" value="KAF9696365.1"/>
    <property type="molecule type" value="Genomic_DNA"/>
</dbReference>
<keyword evidence="3" id="KW-1185">Reference proteome</keyword>
<dbReference type="AlphaFoldDB" id="A0A8H7J4D0"/>
<reference evidence="2" key="2">
    <citation type="submission" date="2020-09" db="EMBL/GenBank/DDBJ databases">
        <title>Reference genome assembly for Australian Ascochyta lentis isolate Al4.</title>
        <authorList>
            <person name="Lee R.C."/>
            <person name="Farfan-Caceres L.M."/>
            <person name="Debler J.W."/>
            <person name="Williams A.H."/>
            <person name="Henares B.M."/>
        </authorList>
    </citation>
    <scope>NUCLEOTIDE SEQUENCE</scope>
    <source>
        <strain evidence="2">Al4</strain>
    </source>
</reference>
<name>A0A8H7J4D0_9PLEO</name>
<accession>A0A8H7J4D0</accession>
<sequence length="169" mass="18010">MGGNKKKSAAHRQHQIETPVKDQLREIVAARSKAGSGSVDAVPPTAPSATMFDTISNWFVGKNIGGDIRDEASPSSSTVDSGASPNPAPLSKKAKRRIQRRSNQSTEITTSTAIDERTSFGLDEAARSRQHPSVSQIASSQSMQNSVESPSKAASHERNDSKRPTGEDP</sequence>
<proteinExistence type="predicted"/>